<dbReference type="InterPro" id="IPR013611">
    <property type="entry name" value="Transp-assoc_OB_typ2"/>
</dbReference>
<dbReference type="InterPro" id="IPR003439">
    <property type="entry name" value="ABC_transporter-like_ATP-bd"/>
</dbReference>
<keyword evidence="2" id="KW-0813">Transport</keyword>
<sequence length="364" mass="38718">MSSIAFQSVFKRYGAVDAVKHLDLACAAGEMLALLGPSGCGKSTTLKMAAGIEQVSSGEIWFGERPVSRLAPGARNIAMVFEDYALYPQMTVWENVAFPLKVRGMAGQPAAARVGEVLQLLGLRQMADQSVRGLSGGAMQRVSIGRALVRDPEVILFDEPLSHLDADQKVQLRAEIKRLQKLRQVTSILVTHDQTEAIAMADRVAVMNHGVLQQVGAPQDLYERPANLFVANFIGEPPMNLMKAAWDGPRVVGEGWAVTLPAARRAKLSDGAIVAGIRPEHVRLLPPGTAGDAQGVVSYREPRGDADVLTVVLDDAGGVKGGRMVAEIPGPAAFRAGDRVSVGLDVGRLLVFDAASQTNLEAAS</sequence>
<dbReference type="Gene3D" id="3.40.50.300">
    <property type="entry name" value="P-loop containing nucleotide triphosphate hydrolases"/>
    <property type="match status" value="1"/>
</dbReference>
<keyword evidence="3" id="KW-1003">Cell membrane</keyword>
<dbReference type="SUPFAM" id="SSF50331">
    <property type="entry name" value="MOP-like"/>
    <property type="match status" value="1"/>
</dbReference>
<dbReference type="Gene3D" id="2.40.50.100">
    <property type="match status" value="1"/>
</dbReference>
<keyword evidence="10" id="KW-1185">Reference proteome</keyword>
<gene>
    <name evidence="9" type="ORF">MWN34_10385</name>
</gene>
<dbReference type="Proteomes" id="UP001203284">
    <property type="component" value="Unassembled WGS sequence"/>
</dbReference>
<dbReference type="Gene3D" id="2.40.50.140">
    <property type="entry name" value="Nucleic acid-binding proteins"/>
    <property type="match status" value="1"/>
</dbReference>
<comment type="similarity">
    <text evidence="1">Belongs to the ABC transporter superfamily.</text>
</comment>
<evidence type="ECO:0000256" key="6">
    <source>
        <dbReference type="ARBA" id="ARBA00022967"/>
    </source>
</evidence>
<evidence type="ECO:0000256" key="4">
    <source>
        <dbReference type="ARBA" id="ARBA00022741"/>
    </source>
</evidence>
<dbReference type="InterPro" id="IPR008995">
    <property type="entry name" value="Mo/tungstate-bd_C_term_dom"/>
</dbReference>
<evidence type="ECO:0000256" key="3">
    <source>
        <dbReference type="ARBA" id="ARBA00022475"/>
    </source>
</evidence>
<dbReference type="PROSITE" id="PS50893">
    <property type="entry name" value="ABC_TRANSPORTER_2"/>
    <property type="match status" value="1"/>
</dbReference>
<proteinExistence type="inferred from homology"/>
<reference evidence="9 10" key="1">
    <citation type="submission" date="2022-04" db="EMBL/GenBank/DDBJ databases">
        <authorList>
            <person name="Grouzdev D.S."/>
            <person name="Pantiukh K.S."/>
            <person name="Krutkina M.S."/>
        </authorList>
    </citation>
    <scope>NUCLEOTIDE SEQUENCE [LARGE SCALE GENOMIC DNA]</scope>
    <source>
        <strain evidence="9 10">6x-1</strain>
    </source>
</reference>
<dbReference type="InterPro" id="IPR012340">
    <property type="entry name" value="NA-bd_OB-fold"/>
</dbReference>
<name>A0ABT0DBP4_9HYPH</name>
<comment type="caution">
    <text evidence="9">The sequence shown here is derived from an EMBL/GenBank/DDBJ whole genome shotgun (WGS) entry which is preliminary data.</text>
</comment>
<dbReference type="GO" id="GO:0005524">
    <property type="term" value="F:ATP binding"/>
    <property type="evidence" value="ECO:0007669"/>
    <property type="project" value="UniProtKB-KW"/>
</dbReference>
<evidence type="ECO:0000256" key="5">
    <source>
        <dbReference type="ARBA" id="ARBA00022840"/>
    </source>
</evidence>
<evidence type="ECO:0000259" key="8">
    <source>
        <dbReference type="PROSITE" id="PS50893"/>
    </source>
</evidence>
<evidence type="ECO:0000313" key="9">
    <source>
        <dbReference type="EMBL" id="MCK0197319.1"/>
    </source>
</evidence>
<dbReference type="InterPro" id="IPR003593">
    <property type="entry name" value="AAA+_ATPase"/>
</dbReference>
<feature type="domain" description="ABC transporter" evidence="8">
    <location>
        <begin position="4"/>
        <end position="234"/>
    </location>
</feature>
<dbReference type="InterPro" id="IPR047641">
    <property type="entry name" value="ABC_transpr_MalK/UgpC-like"/>
</dbReference>
<dbReference type="RefSeq" id="WP_247029015.1">
    <property type="nucleotide sequence ID" value="NZ_JALKCH010000006.1"/>
</dbReference>
<dbReference type="Pfam" id="PF00005">
    <property type="entry name" value="ABC_tran"/>
    <property type="match status" value="1"/>
</dbReference>
<evidence type="ECO:0000313" key="10">
    <source>
        <dbReference type="Proteomes" id="UP001203284"/>
    </source>
</evidence>
<keyword evidence="6" id="KW-1278">Translocase</keyword>
<dbReference type="SMART" id="SM00382">
    <property type="entry name" value="AAA"/>
    <property type="match status" value="1"/>
</dbReference>
<keyword evidence="7" id="KW-0472">Membrane</keyword>
<dbReference type="PANTHER" id="PTHR43875:SF15">
    <property type="entry name" value="TREHALOSE IMPORT ATP-BINDING PROTEIN SUGC"/>
    <property type="match status" value="1"/>
</dbReference>
<dbReference type="EMBL" id="JALKCH010000006">
    <property type="protein sequence ID" value="MCK0197319.1"/>
    <property type="molecule type" value="Genomic_DNA"/>
</dbReference>
<keyword evidence="5 9" id="KW-0067">ATP-binding</keyword>
<evidence type="ECO:0000256" key="2">
    <source>
        <dbReference type="ARBA" id="ARBA00022448"/>
    </source>
</evidence>
<accession>A0ABT0DBP4</accession>
<dbReference type="Pfam" id="PF08402">
    <property type="entry name" value="TOBE_2"/>
    <property type="match status" value="1"/>
</dbReference>
<dbReference type="InterPro" id="IPR027417">
    <property type="entry name" value="P-loop_NTPase"/>
</dbReference>
<dbReference type="SUPFAM" id="SSF52540">
    <property type="entry name" value="P-loop containing nucleoside triphosphate hydrolases"/>
    <property type="match status" value="1"/>
</dbReference>
<evidence type="ECO:0000256" key="1">
    <source>
        <dbReference type="ARBA" id="ARBA00005417"/>
    </source>
</evidence>
<protein>
    <submittedName>
        <fullName evidence="9">ABC transporter ATP-binding protein</fullName>
    </submittedName>
</protein>
<organism evidence="9 10">
    <name type="scientific">Ancylobacter crimeensis</name>
    <dbReference type="NCBI Taxonomy" id="2579147"/>
    <lineage>
        <taxon>Bacteria</taxon>
        <taxon>Pseudomonadati</taxon>
        <taxon>Pseudomonadota</taxon>
        <taxon>Alphaproteobacteria</taxon>
        <taxon>Hyphomicrobiales</taxon>
        <taxon>Xanthobacteraceae</taxon>
        <taxon>Ancylobacter</taxon>
    </lineage>
</organism>
<evidence type="ECO:0000256" key="7">
    <source>
        <dbReference type="ARBA" id="ARBA00023136"/>
    </source>
</evidence>
<keyword evidence="4" id="KW-0547">Nucleotide-binding</keyword>
<dbReference type="PANTHER" id="PTHR43875">
    <property type="entry name" value="MALTODEXTRIN IMPORT ATP-BINDING PROTEIN MSMX"/>
    <property type="match status" value="1"/>
</dbReference>